<proteinExistence type="predicted"/>
<keyword evidence="1" id="KW-1133">Transmembrane helix</keyword>
<organism evidence="2 3">
    <name type="scientific">Bacillus cytotoxicus</name>
    <dbReference type="NCBI Taxonomy" id="580165"/>
    <lineage>
        <taxon>Bacteria</taxon>
        <taxon>Bacillati</taxon>
        <taxon>Bacillota</taxon>
        <taxon>Bacilli</taxon>
        <taxon>Bacillales</taxon>
        <taxon>Bacillaceae</taxon>
        <taxon>Bacillus</taxon>
        <taxon>Bacillus cereus group</taxon>
    </lineage>
</organism>
<dbReference type="EMBL" id="FMIK01000019">
    <property type="protein sequence ID" value="SCL87815.1"/>
    <property type="molecule type" value="Genomic_DNA"/>
</dbReference>
<evidence type="ECO:0000313" key="2">
    <source>
        <dbReference type="EMBL" id="SCL87815.1"/>
    </source>
</evidence>
<dbReference type="Proteomes" id="UP000242164">
    <property type="component" value="Unassembled WGS sequence"/>
</dbReference>
<feature type="transmembrane region" description="Helical" evidence="1">
    <location>
        <begin position="145"/>
        <end position="166"/>
    </location>
</feature>
<feature type="transmembrane region" description="Helical" evidence="1">
    <location>
        <begin position="18"/>
        <end position="36"/>
    </location>
</feature>
<gene>
    <name evidence="2" type="ORF">BCB44BAC_01214</name>
</gene>
<feature type="transmembrane region" description="Helical" evidence="1">
    <location>
        <begin position="98"/>
        <end position="125"/>
    </location>
</feature>
<dbReference type="PANTHER" id="PTHR37305:SF1">
    <property type="entry name" value="MEMBRANE PROTEIN"/>
    <property type="match status" value="1"/>
</dbReference>
<reference evidence="2 3" key="1">
    <citation type="submission" date="2016-08" db="EMBL/GenBank/DDBJ databases">
        <authorList>
            <person name="Loux V."/>
            <person name="Rue O."/>
        </authorList>
    </citation>
    <scope>NUCLEOTIDE SEQUENCE [LARGE SCALE GENOMIC DNA]</scope>
    <source>
        <strain evidence="2 3">AFSSA_08CEB44bac</strain>
    </source>
</reference>
<dbReference type="AlphaFoldDB" id="A0AAX2CEU0"/>
<keyword evidence="1" id="KW-0812">Transmembrane</keyword>
<dbReference type="Pfam" id="PF12730">
    <property type="entry name" value="ABC2_membrane_4"/>
    <property type="match status" value="1"/>
</dbReference>
<protein>
    <submittedName>
        <fullName evidence="2">Bacitracin transport permease protein BCRB</fullName>
    </submittedName>
</protein>
<dbReference type="RefSeq" id="WP_087098119.1">
    <property type="nucleotide sequence ID" value="NZ_CP066179.1"/>
</dbReference>
<feature type="transmembrane region" description="Helical" evidence="1">
    <location>
        <begin position="173"/>
        <end position="194"/>
    </location>
</feature>
<dbReference type="PANTHER" id="PTHR37305">
    <property type="entry name" value="INTEGRAL MEMBRANE PROTEIN-RELATED"/>
    <property type="match status" value="1"/>
</dbReference>
<accession>A0AAX2CEU0</accession>
<feature type="transmembrane region" description="Helical" evidence="1">
    <location>
        <begin position="225"/>
        <end position="252"/>
    </location>
</feature>
<name>A0AAX2CEU0_9BACI</name>
<evidence type="ECO:0000256" key="1">
    <source>
        <dbReference type="SAM" id="Phobius"/>
    </source>
</evidence>
<comment type="caution">
    <text evidence="2">The sequence shown here is derived from an EMBL/GenBank/DDBJ whole genome shotgun (WGS) entry which is preliminary data.</text>
</comment>
<evidence type="ECO:0000313" key="3">
    <source>
        <dbReference type="Proteomes" id="UP000242164"/>
    </source>
</evidence>
<feature type="transmembrane region" description="Helical" evidence="1">
    <location>
        <begin position="56"/>
        <end position="77"/>
    </location>
</feature>
<keyword evidence="1" id="KW-0472">Membrane</keyword>
<sequence>MVKLIQNECLKLHAKKGIYFLMGILIGLEIIITIGVKQWAPSEMQPSGYGLFTNSMFDFIFLIITIFGITVATRSITEEFQKGTIKQLLIRPRKRVTVLFSKYITIALVVTVISFIAFMVSVLIGMVVFGGEKEGLTVAVLMKKFMYEIVSVLFFITLAFCLANIFRKSVLPLVMSLFIFFLEGTINTVLMVLAKGVAKFSVFSHLDLSVYDSNELINAGMKPPFAGFTFTTSFLIVIIYFAILLIVSSVLFQKRDVL</sequence>